<dbReference type="AlphaFoldDB" id="C7CLV8"/>
<dbReference type="GO" id="GO:1990281">
    <property type="term" value="C:efflux pump complex"/>
    <property type="evidence" value="ECO:0007669"/>
    <property type="project" value="TreeGrafter"/>
</dbReference>
<dbReference type="RefSeq" id="WP_015824419.1">
    <property type="nucleotide sequence ID" value="NC_012988.1"/>
</dbReference>
<feature type="signal peptide" evidence="3">
    <location>
        <begin position="1"/>
        <end position="19"/>
    </location>
</feature>
<dbReference type="EMBL" id="FP103042">
    <property type="protein sequence ID" value="CAX26957.1"/>
    <property type="molecule type" value="Genomic_DNA"/>
</dbReference>
<dbReference type="PANTHER" id="PTHR30469:SF15">
    <property type="entry name" value="HLYD FAMILY OF SECRETION PROTEINS"/>
    <property type="match status" value="1"/>
</dbReference>
<dbReference type="NCBIfam" id="TIGR01730">
    <property type="entry name" value="RND_mfp"/>
    <property type="match status" value="1"/>
</dbReference>
<evidence type="ECO:0000256" key="3">
    <source>
        <dbReference type="SAM" id="SignalP"/>
    </source>
</evidence>
<dbReference type="Pfam" id="PF25954">
    <property type="entry name" value="Beta-barrel_RND_2"/>
    <property type="match status" value="1"/>
</dbReference>
<protein>
    <submittedName>
        <fullName evidence="7">RND efflux transporter, MFP subunit</fullName>
    </submittedName>
</protein>
<dbReference type="PANTHER" id="PTHR30469">
    <property type="entry name" value="MULTIDRUG RESISTANCE PROTEIN MDTA"/>
    <property type="match status" value="1"/>
</dbReference>
<dbReference type="Gene3D" id="2.40.420.20">
    <property type="match status" value="1"/>
</dbReference>
<dbReference type="HOGENOM" id="CLU_018816_1_0_5"/>
<evidence type="ECO:0000259" key="4">
    <source>
        <dbReference type="Pfam" id="PF25876"/>
    </source>
</evidence>
<dbReference type="Pfam" id="PF25917">
    <property type="entry name" value="BSH_RND"/>
    <property type="match status" value="1"/>
</dbReference>
<evidence type="ECO:0000313" key="8">
    <source>
        <dbReference type="Proteomes" id="UP000008070"/>
    </source>
</evidence>
<evidence type="ECO:0000313" key="7">
    <source>
        <dbReference type="EMBL" id="CAX26957.1"/>
    </source>
</evidence>
<dbReference type="Gene3D" id="2.40.30.170">
    <property type="match status" value="1"/>
</dbReference>
<feature type="domain" description="Multidrug resistance protein MdtA-like alpha-helical hairpin" evidence="4">
    <location>
        <begin position="100"/>
        <end position="169"/>
    </location>
</feature>
<organism evidence="7 8">
    <name type="scientific">Methylorubrum extorquens (strain DSM 6343 / CIP 106787 / DM4)</name>
    <name type="common">Methylobacterium extorquens</name>
    <dbReference type="NCBI Taxonomy" id="661410"/>
    <lineage>
        <taxon>Bacteria</taxon>
        <taxon>Pseudomonadati</taxon>
        <taxon>Pseudomonadota</taxon>
        <taxon>Alphaproteobacteria</taxon>
        <taxon>Hyphomicrobiales</taxon>
        <taxon>Methylobacteriaceae</taxon>
        <taxon>Methylorubrum</taxon>
    </lineage>
</organism>
<dbReference type="GeneID" id="72992059"/>
<evidence type="ECO:0000259" key="5">
    <source>
        <dbReference type="Pfam" id="PF25917"/>
    </source>
</evidence>
<gene>
    <name evidence="7" type="primary">cliB</name>
    <name evidence="7" type="ORF">METD_I5344</name>
</gene>
<evidence type="ECO:0000256" key="1">
    <source>
        <dbReference type="ARBA" id="ARBA00009477"/>
    </source>
</evidence>
<dbReference type="InterPro" id="IPR058624">
    <property type="entry name" value="MdtA-like_HH"/>
</dbReference>
<feature type="domain" description="CusB-like beta-barrel" evidence="6">
    <location>
        <begin position="208"/>
        <end position="279"/>
    </location>
</feature>
<sequence>MRHALLVCAVVAGAAPLTACQPSQEAPAPPPVRPVLTTLAQPTDSVIFGPFAGTVEPRYQSQLGFQIGGRVVARDVTVGDVVKKGQRLAALDPIVSRFDLSRAEAELSDAKAQAENATATEARTRRLMEGGNVTQAQLDAAVARRDTAQARLAQAGASLQKARDQIGYTELRADFDGVVTQRLAEIGQVVSPGQGIVTLARPETREAVVDIPETPAGAMPKDGLFTVVLQSAPEITARGRVREVAPFAEAGTRTRRVRLTLEEPGPAFRLGATITVALERRIERRFVLPATALLDADGRRSVWIVPAADKRGDENAGGQGGGQVAVQGDEPGDRHVERRDVTLDGDGPDGNGRIAVRTGLKPGERVVVAGAHSLRDGQTVRLADDRN</sequence>
<dbReference type="Pfam" id="PF25876">
    <property type="entry name" value="HH_MFP_RND"/>
    <property type="match status" value="1"/>
</dbReference>
<name>C7CLV8_METED</name>
<dbReference type="SUPFAM" id="SSF111369">
    <property type="entry name" value="HlyD-like secretion proteins"/>
    <property type="match status" value="1"/>
</dbReference>
<feature type="domain" description="Multidrug resistance protein MdtA-like barrel-sandwich hybrid" evidence="5">
    <location>
        <begin position="63"/>
        <end position="194"/>
    </location>
</feature>
<keyword evidence="3" id="KW-0732">Signal</keyword>
<dbReference type="InterPro" id="IPR006143">
    <property type="entry name" value="RND_pump_MFP"/>
</dbReference>
<dbReference type="Gene3D" id="2.40.50.100">
    <property type="match status" value="1"/>
</dbReference>
<feature type="compositionally biased region" description="Basic and acidic residues" evidence="2">
    <location>
        <begin position="331"/>
        <end position="342"/>
    </location>
</feature>
<reference evidence="8" key="1">
    <citation type="journal article" date="2009" name="PLoS ONE">
        <title>Methylobacterium genome sequences: a reference blueprint to investigate microbial metabolism of C1 compounds from natural and industrial sources.</title>
        <authorList>
            <person name="Vuilleumier S."/>
            <person name="Chistoserdova L."/>
            <person name="Lee M.-C."/>
            <person name="Bringel F."/>
            <person name="Lajus A."/>
            <person name="Zhou Y."/>
            <person name="Gourion B."/>
            <person name="Barbe V."/>
            <person name="Chang J."/>
            <person name="Cruveiller S."/>
            <person name="Dossat C."/>
            <person name="Gillett W."/>
            <person name="Gruffaz C."/>
            <person name="Haugen E."/>
            <person name="Hourcade E."/>
            <person name="Levy R."/>
            <person name="Mangenot S."/>
            <person name="Muller E."/>
            <person name="Nadalig T."/>
            <person name="Pagni M."/>
            <person name="Penny C."/>
            <person name="Peyraud R."/>
            <person name="Robinson D.G."/>
            <person name="Roche D."/>
            <person name="Rouy Z."/>
            <person name="Saenampechek C."/>
            <person name="Salvignol G."/>
            <person name="Vallenet D."/>
            <person name="Wu Z."/>
            <person name="Marx C.J."/>
            <person name="Vorholt J.A."/>
            <person name="Olson M.V."/>
            <person name="Kaul R."/>
            <person name="Weissenbach J."/>
            <person name="Medigue C."/>
            <person name="Lidstrom M.E."/>
        </authorList>
    </citation>
    <scope>NUCLEOTIDE SEQUENCE [LARGE SCALE GENOMIC DNA]</scope>
    <source>
        <strain evidence="8">DSM 6343 / CIP 106787 / DM4</strain>
    </source>
</reference>
<comment type="similarity">
    <text evidence="1">Belongs to the membrane fusion protein (MFP) (TC 8.A.1) family.</text>
</comment>
<proteinExistence type="inferred from homology"/>
<dbReference type="Proteomes" id="UP000008070">
    <property type="component" value="Chromosome"/>
</dbReference>
<feature type="region of interest" description="Disordered" evidence="2">
    <location>
        <begin position="310"/>
        <end position="354"/>
    </location>
</feature>
<feature type="chain" id="PRO_5002976728" evidence="3">
    <location>
        <begin position="20"/>
        <end position="387"/>
    </location>
</feature>
<dbReference type="Gene3D" id="1.10.287.470">
    <property type="entry name" value="Helix hairpin bin"/>
    <property type="match status" value="1"/>
</dbReference>
<dbReference type="GO" id="GO:0015562">
    <property type="term" value="F:efflux transmembrane transporter activity"/>
    <property type="evidence" value="ECO:0007669"/>
    <property type="project" value="TreeGrafter"/>
</dbReference>
<accession>C7CLV8</accession>
<dbReference type="InterPro" id="IPR058792">
    <property type="entry name" value="Beta-barrel_RND_2"/>
</dbReference>
<dbReference type="KEGG" id="mdi:METDI5344"/>
<evidence type="ECO:0000256" key="2">
    <source>
        <dbReference type="SAM" id="MobiDB-lite"/>
    </source>
</evidence>
<evidence type="ECO:0000259" key="6">
    <source>
        <dbReference type="Pfam" id="PF25954"/>
    </source>
</evidence>
<dbReference type="InterPro" id="IPR058625">
    <property type="entry name" value="MdtA-like_BSH"/>
</dbReference>